<evidence type="ECO:0000313" key="2">
    <source>
        <dbReference type="EMBL" id="TDN89610.1"/>
    </source>
</evidence>
<dbReference type="EMBL" id="SNWF01000005">
    <property type="protein sequence ID" value="TDN89610.1"/>
    <property type="molecule type" value="Genomic_DNA"/>
</dbReference>
<proteinExistence type="predicted"/>
<reference evidence="2 3" key="1">
    <citation type="submission" date="2019-03" db="EMBL/GenBank/DDBJ databases">
        <title>Genomic Encyclopedia of Type Strains, Phase IV (KMG-IV): sequencing the most valuable type-strain genomes for metagenomic binning, comparative biology and taxonomic classification.</title>
        <authorList>
            <person name="Goeker M."/>
        </authorList>
    </citation>
    <scope>NUCLEOTIDE SEQUENCE [LARGE SCALE GENOMIC DNA]</scope>
    <source>
        <strain evidence="2 3">DSM 18555</strain>
    </source>
</reference>
<name>A0A4R6G6N6_9BURK</name>
<evidence type="ECO:0000256" key="1">
    <source>
        <dbReference type="SAM" id="MobiDB-lite"/>
    </source>
</evidence>
<keyword evidence="3" id="KW-1185">Reference proteome</keyword>
<gene>
    <name evidence="2" type="ORF">EV677_1669</name>
</gene>
<feature type="region of interest" description="Disordered" evidence="1">
    <location>
        <begin position="1"/>
        <end position="36"/>
    </location>
</feature>
<evidence type="ECO:0000313" key="3">
    <source>
        <dbReference type="Proteomes" id="UP000294737"/>
    </source>
</evidence>
<dbReference type="Proteomes" id="UP000294737">
    <property type="component" value="Unassembled WGS sequence"/>
</dbReference>
<accession>A0A4R6G6N6</accession>
<organism evidence="2 3">
    <name type="scientific">Herminiimonas fonticola</name>
    <dbReference type="NCBI Taxonomy" id="303380"/>
    <lineage>
        <taxon>Bacteria</taxon>
        <taxon>Pseudomonadati</taxon>
        <taxon>Pseudomonadota</taxon>
        <taxon>Betaproteobacteria</taxon>
        <taxon>Burkholderiales</taxon>
        <taxon>Oxalobacteraceae</taxon>
        <taxon>Herminiimonas</taxon>
    </lineage>
</organism>
<sequence>MSKAQDSKKAVKKEPLKSPKEKKEAKKLKKEESKRQ</sequence>
<dbReference type="AlphaFoldDB" id="A0A4R6G6N6"/>
<comment type="caution">
    <text evidence="2">The sequence shown here is derived from an EMBL/GenBank/DDBJ whole genome shotgun (WGS) entry which is preliminary data.</text>
</comment>
<protein>
    <submittedName>
        <fullName evidence="2">Uncharacterized protein</fullName>
    </submittedName>
</protein>